<protein>
    <submittedName>
        <fullName evidence="3">Tape measure domain-containing protein</fullName>
    </submittedName>
</protein>
<keyword evidence="1" id="KW-0472">Membrane</keyword>
<feature type="transmembrane region" description="Helical" evidence="1">
    <location>
        <begin position="343"/>
        <end position="363"/>
    </location>
</feature>
<keyword evidence="1" id="KW-1133">Transmembrane helix</keyword>
<dbReference type="STRING" id="1120996.SAMN02746066_04050"/>
<feature type="transmembrane region" description="Helical" evidence="1">
    <location>
        <begin position="281"/>
        <end position="300"/>
    </location>
</feature>
<dbReference type="InterPro" id="IPR013491">
    <property type="entry name" value="Tape_meas_N"/>
</dbReference>
<evidence type="ECO:0000256" key="1">
    <source>
        <dbReference type="SAM" id="Phobius"/>
    </source>
</evidence>
<keyword evidence="4" id="KW-1185">Reference proteome</keyword>
<dbReference type="NCBIfam" id="TIGR02675">
    <property type="entry name" value="tape_meas_nterm"/>
    <property type="match status" value="1"/>
</dbReference>
<keyword evidence="1" id="KW-0812">Transmembrane</keyword>
<gene>
    <name evidence="3" type="ORF">SAMN02746066_04050</name>
</gene>
<reference evidence="3 4" key="1">
    <citation type="submission" date="2016-11" db="EMBL/GenBank/DDBJ databases">
        <authorList>
            <person name="Jaros S."/>
            <person name="Januszkiewicz K."/>
            <person name="Wedrychowicz H."/>
        </authorList>
    </citation>
    <scope>NUCLEOTIDE SEQUENCE [LARGE SCALE GENOMIC DNA]</scope>
    <source>
        <strain evidence="3 4">DSM 15930</strain>
    </source>
</reference>
<feature type="transmembrane region" description="Helical" evidence="1">
    <location>
        <begin position="312"/>
        <end position="331"/>
    </location>
</feature>
<dbReference type="AlphaFoldDB" id="A0A1M7MVQ6"/>
<dbReference type="OrthoDB" id="1677957at2"/>
<feature type="domain" description="Tape measure protein N-terminal" evidence="2">
    <location>
        <begin position="39"/>
        <end position="224"/>
    </location>
</feature>
<sequence>MASIQSVMLLEESYAVFEAIDNKLESVATSVKEAFNIEKIIGLSDQMVQTSARLNLMNDGMQTSKELQDMIFRSAQSSGTAYQTTADRVAGLSSNVRDVFNSTAETVDFAELVSKQFAIAGASTEDTNSAFSKLTQSLSSGVMRGDELNSIFAEAPNMIQTIADYLSVPVDTLNDMAAGGQLTAEVVKNAMISATDDINNKFNSMPMTWEQVGNTIKNQGLMAIQPILEKFSEIANNPSFQEFAAGIVYAISNIASVIGWLLGLAIPVANAICDNWSDIEPIIVGVAGAFAAFKLLILGCKLAQDIGTIAMSAYYGACALGQIAVGNLTVAQSLLNATMLKNPIILIAAIIIGILLVALYQWIKSCASLEVAWLKAENTVLTAWDNLMICGSVLVNHLLTAFGLLKIGIVAIWYGIMNFIEITIGQIAVIIQELLNMFIPGINEIIKVINKLPNVSIDLISEVTLGTDLAAEAEARKQARQTALNKMITDEYNDNIARETDIATQKAEAVRDAAERKVKIEEATKRANEVKENDTSNGLGLSGIQPGIESTAENTATIAKSVSDSTAEIKYLRDVAEREVINRFTTAEIKVNMGGIHNKVNKNTDLDGVVNHLENQLYESLNSTAEQYNS</sequence>
<accession>A0A1M7MVQ6</accession>
<feature type="transmembrane region" description="Helical" evidence="1">
    <location>
        <begin position="411"/>
        <end position="431"/>
    </location>
</feature>
<dbReference type="Pfam" id="PF20155">
    <property type="entry name" value="TMP_3"/>
    <property type="match status" value="1"/>
</dbReference>
<name>A0A1M7MVQ6_9FIRM</name>
<evidence type="ECO:0000259" key="2">
    <source>
        <dbReference type="Pfam" id="PF20155"/>
    </source>
</evidence>
<evidence type="ECO:0000313" key="3">
    <source>
        <dbReference type="EMBL" id="SHM95138.1"/>
    </source>
</evidence>
<dbReference type="RefSeq" id="WP_073290751.1">
    <property type="nucleotide sequence ID" value="NZ_FRCP01000023.1"/>
</dbReference>
<organism evidence="3 4">
    <name type="scientific">Anaerosporobacter mobilis DSM 15930</name>
    <dbReference type="NCBI Taxonomy" id="1120996"/>
    <lineage>
        <taxon>Bacteria</taxon>
        <taxon>Bacillati</taxon>
        <taxon>Bacillota</taxon>
        <taxon>Clostridia</taxon>
        <taxon>Lachnospirales</taxon>
        <taxon>Lachnospiraceae</taxon>
        <taxon>Anaerosporobacter</taxon>
    </lineage>
</organism>
<feature type="transmembrane region" description="Helical" evidence="1">
    <location>
        <begin position="247"/>
        <end position="269"/>
    </location>
</feature>
<dbReference type="Proteomes" id="UP000184038">
    <property type="component" value="Unassembled WGS sequence"/>
</dbReference>
<feature type="transmembrane region" description="Helical" evidence="1">
    <location>
        <begin position="384"/>
        <end position="405"/>
    </location>
</feature>
<dbReference type="EMBL" id="FRCP01000023">
    <property type="protein sequence ID" value="SHM95138.1"/>
    <property type="molecule type" value="Genomic_DNA"/>
</dbReference>
<evidence type="ECO:0000313" key="4">
    <source>
        <dbReference type="Proteomes" id="UP000184038"/>
    </source>
</evidence>
<proteinExistence type="predicted"/>